<dbReference type="AlphaFoldDB" id="A0A1M3L6T4"/>
<dbReference type="STRING" id="1895771.BGO89_01465"/>
<dbReference type="GO" id="GO:0043138">
    <property type="term" value="F:3'-5' DNA helicase activity"/>
    <property type="evidence" value="ECO:0007669"/>
    <property type="project" value="UniProtKB-EC"/>
</dbReference>
<dbReference type="EMBL" id="MKVH01000002">
    <property type="protein sequence ID" value="OJX61275.1"/>
    <property type="molecule type" value="Genomic_DNA"/>
</dbReference>
<comment type="caution">
    <text evidence="13">The sequence shown here is derived from an EMBL/GenBank/DDBJ whole genome shotgun (WGS) entry which is preliminary data.</text>
</comment>
<keyword evidence="2 10" id="KW-0547">Nucleotide-binding</keyword>
<dbReference type="InterPro" id="IPR000212">
    <property type="entry name" value="DNA_helicase_UvrD/REP"/>
</dbReference>
<evidence type="ECO:0000256" key="6">
    <source>
        <dbReference type="ARBA" id="ARBA00023235"/>
    </source>
</evidence>
<keyword evidence="4 10" id="KW-0347">Helicase</keyword>
<evidence type="ECO:0000256" key="3">
    <source>
        <dbReference type="ARBA" id="ARBA00022801"/>
    </source>
</evidence>
<feature type="domain" description="UvrD-like helicase ATP-binding" evidence="11">
    <location>
        <begin position="24"/>
        <end position="310"/>
    </location>
</feature>
<dbReference type="InterPro" id="IPR014016">
    <property type="entry name" value="UvrD-like_ATP-bd"/>
</dbReference>
<evidence type="ECO:0000256" key="1">
    <source>
        <dbReference type="ARBA" id="ARBA00009922"/>
    </source>
</evidence>
<evidence type="ECO:0000256" key="10">
    <source>
        <dbReference type="PROSITE-ProRule" id="PRU00560"/>
    </source>
</evidence>
<dbReference type="GO" id="GO:0016887">
    <property type="term" value="F:ATP hydrolysis activity"/>
    <property type="evidence" value="ECO:0007669"/>
    <property type="project" value="RHEA"/>
</dbReference>
<keyword evidence="3 10" id="KW-0378">Hydrolase</keyword>
<evidence type="ECO:0000259" key="12">
    <source>
        <dbReference type="PROSITE" id="PS51217"/>
    </source>
</evidence>
<dbReference type="Gene3D" id="1.10.486.10">
    <property type="entry name" value="PCRA, domain 4"/>
    <property type="match status" value="1"/>
</dbReference>
<comment type="catalytic activity">
    <reaction evidence="9">
        <text>ATP + H2O = ADP + phosphate + H(+)</text>
        <dbReference type="Rhea" id="RHEA:13065"/>
        <dbReference type="ChEBI" id="CHEBI:15377"/>
        <dbReference type="ChEBI" id="CHEBI:15378"/>
        <dbReference type="ChEBI" id="CHEBI:30616"/>
        <dbReference type="ChEBI" id="CHEBI:43474"/>
        <dbReference type="ChEBI" id="CHEBI:456216"/>
        <dbReference type="EC" id="5.6.2.4"/>
    </reaction>
</comment>
<keyword evidence="6" id="KW-0413">Isomerase</keyword>
<dbReference type="InterPro" id="IPR013986">
    <property type="entry name" value="DExx_box_DNA_helicase_dom_sf"/>
</dbReference>
<feature type="domain" description="UvrD-like helicase C-terminal" evidence="12">
    <location>
        <begin position="311"/>
        <end position="572"/>
    </location>
</feature>
<proteinExistence type="inferred from homology"/>
<evidence type="ECO:0000256" key="7">
    <source>
        <dbReference type="ARBA" id="ARBA00034617"/>
    </source>
</evidence>
<evidence type="ECO:0000256" key="8">
    <source>
        <dbReference type="ARBA" id="ARBA00034808"/>
    </source>
</evidence>
<dbReference type="InterPro" id="IPR014017">
    <property type="entry name" value="DNA_helicase_UvrD-like_C"/>
</dbReference>
<dbReference type="Pfam" id="PF13361">
    <property type="entry name" value="UvrD_C"/>
    <property type="match status" value="2"/>
</dbReference>
<dbReference type="InterPro" id="IPR027417">
    <property type="entry name" value="P-loop_NTPase"/>
</dbReference>
<dbReference type="Pfam" id="PF00580">
    <property type="entry name" value="UvrD-helicase"/>
    <property type="match status" value="1"/>
</dbReference>
<dbReference type="SUPFAM" id="SSF52540">
    <property type="entry name" value="P-loop containing nucleoside triphosphate hydrolases"/>
    <property type="match status" value="1"/>
</dbReference>
<dbReference type="GO" id="GO:0005829">
    <property type="term" value="C:cytosol"/>
    <property type="evidence" value="ECO:0007669"/>
    <property type="project" value="TreeGrafter"/>
</dbReference>
<dbReference type="CDD" id="cd17932">
    <property type="entry name" value="DEXQc_UvrD"/>
    <property type="match status" value="1"/>
</dbReference>
<sequence length="670" mass="74562">MKKLVLRKAAVGQSGRAYRIAYDQVLNPAQLEAVMHGDGPALVLAGAGTGKTRTLTYRVARLVEDGVDPASILLLTFTRKAAHEMVRRASSLLDGRVDKVAGGTFHSFAHLVLRRFGLSHDGDASAGAFTILDQSDAEDVMNLVRGRFDVAKLKKRFPQKGTLHAMYSTAVNTATPLDDVIAGKYPQFVDEGPRIAEVIRAYNDYKRQQRMVDYDDLLVHLLALTRHEEVGAALRTQYRYLMVDEYQDTNVLQHSIIMGLAGSRGNVMAVGDDAQSIYSFRGADIRNIHGFPESFDGCAMIRLEHNYRSSQPILDVCNAILRDAPDMYAKELFSDRKTGELPMIVSCRNERQQSAFLVQQILELREDGKPLKDIAVLFRSGFLSFDLEIELGKAGIPFRKFGGMKFTEAAHVKDLLALLRVTVNPRDAISWYRSMLLQQGVGQKSAAVALEQLLGMADPLHGEGVRLSGRAGTMVGELIGILRVAEGIASAGERIRHLAEWYRPVLERVHDDHAKRWKDIETVVGICSRYTTPADFLADIALDPPQEALDDIEEDDGEDEFITLSTIHSAKGLEWHSVFLIWMNEGRLPSARSADSEASLEEERRLLYVAATRAREHLVMTYPAVMMEWEHSDVLGRPSRFLDGVDAELCPTYYLAEESENDAETGLLDA</sequence>
<dbReference type="PROSITE" id="PS51217">
    <property type="entry name" value="UVRD_HELICASE_CTER"/>
    <property type="match status" value="1"/>
</dbReference>
<accession>A0A1M3L6T4</accession>
<keyword evidence="5 10" id="KW-0067">ATP-binding</keyword>
<dbReference type="Gene3D" id="1.10.10.160">
    <property type="match status" value="1"/>
</dbReference>
<dbReference type="CDD" id="cd18807">
    <property type="entry name" value="SF1_C_UvrD"/>
    <property type="match status" value="1"/>
</dbReference>
<dbReference type="PROSITE" id="PS51198">
    <property type="entry name" value="UVRD_HELICASE_ATP_BIND"/>
    <property type="match status" value="1"/>
</dbReference>
<evidence type="ECO:0000313" key="14">
    <source>
        <dbReference type="Proteomes" id="UP000184233"/>
    </source>
</evidence>
<gene>
    <name evidence="13" type="ORF">BGO89_01465</name>
</gene>
<dbReference type="GO" id="GO:0003677">
    <property type="term" value="F:DNA binding"/>
    <property type="evidence" value="ECO:0007669"/>
    <property type="project" value="InterPro"/>
</dbReference>
<comment type="similarity">
    <text evidence="1">Belongs to the helicase family. UvrD subfamily.</text>
</comment>
<evidence type="ECO:0000259" key="11">
    <source>
        <dbReference type="PROSITE" id="PS51198"/>
    </source>
</evidence>
<evidence type="ECO:0000256" key="5">
    <source>
        <dbReference type="ARBA" id="ARBA00022840"/>
    </source>
</evidence>
<dbReference type="EC" id="5.6.2.4" evidence="8"/>
<reference evidence="13 14" key="1">
    <citation type="submission" date="2016-09" db="EMBL/GenBank/DDBJ databases">
        <title>Genome-resolved meta-omics ties microbial dynamics to process performance in biotechnology for thiocyanate degradation.</title>
        <authorList>
            <person name="Kantor R.S."/>
            <person name="Huddy R.J."/>
            <person name="Iyer R."/>
            <person name="Thomas B.C."/>
            <person name="Brown C.T."/>
            <person name="Anantharaman K."/>
            <person name="Tringe S."/>
            <person name="Hettich R.L."/>
            <person name="Harrison S.T."/>
            <person name="Banfield J.F."/>
        </authorList>
    </citation>
    <scope>NUCLEOTIDE SEQUENCE [LARGE SCALE GENOMIC DNA]</scope>
    <source>
        <strain evidence="13">59-99</strain>
    </source>
</reference>
<evidence type="ECO:0000256" key="2">
    <source>
        <dbReference type="ARBA" id="ARBA00022741"/>
    </source>
</evidence>
<comment type="catalytic activity">
    <reaction evidence="7">
        <text>Couples ATP hydrolysis with the unwinding of duplex DNA by translocating in the 3'-5' direction.</text>
        <dbReference type="EC" id="5.6.2.4"/>
    </reaction>
</comment>
<evidence type="ECO:0000256" key="4">
    <source>
        <dbReference type="ARBA" id="ARBA00022806"/>
    </source>
</evidence>
<dbReference type="Gene3D" id="3.40.50.300">
    <property type="entry name" value="P-loop containing nucleotide triphosphate hydrolases"/>
    <property type="match status" value="2"/>
</dbReference>
<evidence type="ECO:0000256" key="9">
    <source>
        <dbReference type="ARBA" id="ARBA00048988"/>
    </source>
</evidence>
<dbReference type="GO" id="GO:0000725">
    <property type="term" value="P:recombinational repair"/>
    <property type="evidence" value="ECO:0007669"/>
    <property type="project" value="TreeGrafter"/>
</dbReference>
<dbReference type="Proteomes" id="UP000184233">
    <property type="component" value="Unassembled WGS sequence"/>
</dbReference>
<dbReference type="PANTHER" id="PTHR11070">
    <property type="entry name" value="UVRD / RECB / PCRA DNA HELICASE FAMILY MEMBER"/>
    <property type="match status" value="1"/>
</dbReference>
<protein>
    <recommendedName>
        <fullName evidence="8">DNA 3'-5' helicase</fullName>
        <ecNumber evidence="8">5.6.2.4</ecNumber>
    </recommendedName>
</protein>
<dbReference type="PANTHER" id="PTHR11070:SF3">
    <property type="entry name" value="DNA 3'-5' HELICASE"/>
    <property type="match status" value="1"/>
</dbReference>
<dbReference type="GO" id="GO:0005524">
    <property type="term" value="F:ATP binding"/>
    <property type="evidence" value="ECO:0007669"/>
    <property type="project" value="UniProtKB-UniRule"/>
</dbReference>
<name>A0A1M3L6T4_9BACT</name>
<evidence type="ECO:0000313" key="13">
    <source>
        <dbReference type="EMBL" id="OJX61275.1"/>
    </source>
</evidence>
<feature type="binding site" evidence="10">
    <location>
        <begin position="45"/>
        <end position="52"/>
    </location>
    <ligand>
        <name>ATP</name>
        <dbReference type="ChEBI" id="CHEBI:30616"/>
    </ligand>
</feature>
<organism evidence="13 14">
    <name type="scientific">Candidatus Kapaibacterium thiocyanatum</name>
    <dbReference type="NCBI Taxonomy" id="1895771"/>
    <lineage>
        <taxon>Bacteria</taxon>
        <taxon>Pseudomonadati</taxon>
        <taxon>Candidatus Kapaibacteriota</taxon>
        <taxon>Candidatus Kapaibacteriia</taxon>
        <taxon>Candidatus Kapaibacteriales</taxon>
        <taxon>Candidatus Kapaibacteriaceae</taxon>
        <taxon>Candidatus Kapaibacterium</taxon>
    </lineage>
</organism>